<dbReference type="AlphaFoldDB" id="A0A8J3GN26"/>
<feature type="chain" id="PRO_5039608812" evidence="1">
    <location>
        <begin position="23"/>
        <end position="122"/>
    </location>
</feature>
<organism evidence="2 3">
    <name type="scientific">Pseudolysinimonas yzui</name>
    <dbReference type="NCBI Taxonomy" id="2708254"/>
    <lineage>
        <taxon>Bacteria</taxon>
        <taxon>Bacillati</taxon>
        <taxon>Actinomycetota</taxon>
        <taxon>Actinomycetes</taxon>
        <taxon>Micrococcales</taxon>
        <taxon>Microbacteriaceae</taxon>
        <taxon>Pseudolysinimonas</taxon>
    </lineage>
</organism>
<dbReference type="PROSITE" id="PS51257">
    <property type="entry name" value="PROKAR_LIPOPROTEIN"/>
    <property type="match status" value="1"/>
</dbReference>
<dbReference type="Proteomes" id="UP000617531">
    <property type="component" value="Unassembled WGS sequence"/>
</dbReference>
<evidence type="ECO:0000313" key="3">
    <source>
        <dbReference type="Proteomes" id="UP000617531"/>
    </source>
</evidence>
<gene>
    <name evidence="2" type="ORF">GCM10011600_02810</name>
</gene>
<evidence type="ECO:0000256" key="1">
    <source>
        <dbReference type="SAM" id="SignalP"/>
    </source>
</evidence>
<accession>A0A8J3GN26</accession>
<reference evidence="2" key="1">
    <citation type="journal article" date="2014" name="Int. J. Syst. Evol. Microbiol.">
        <title>Complete genome sequence of Corynebacterium casei LMG S-19264T (=DSM 44701T), isolated from a smear-ripened cheese.</title>
        <authorList>
            <consortium name="US DOE Joint Genome Institute (JGI-PGF)"/>
            <person name="Walter F."/>
            <person name="Albersmeier A."/>
            <person name="Kalinowski J."/>
            <person name="Ruckert C."/>
        </authorList>
    </citation>
    <scope>NUCLEOTIDE SEQUENCE</scope>
    <source>
        <strain evidence="2">CGMCC 1.16548</strain>
    </source>
</reference>
<comment type="caution">
    <text evidence="2">The sequence shown here is derived from an EMBL/GenBank/DDBJ whole genome shotgun (WGS) entry which is preliminary data.</text>
</comment>
<keyword evidence="3" id="KW-1185">Reference proteome</keyword>
<evidence type="ECO:0000313" key="2">
    <source>
        <dbReference type="EMBL" id="GHF05712.1"/>
    </source>
</evidence>
<protein>
    <submittedName>
        <fullName evidence="2">Uncharacterized protein</fullName>
    </submittedName>
</protein>
<keyword evidence="1" id="KW-0732">Signal</keyword>
<reference evidence="2" key="2">
    <citation type="submission" date="2020-09" db="EMBL/GenBank/DDBJ databases">
        <authorList>
            <person name="Sun Q."/>
            <person name="Zhou Y."/>
        </authorList>
    </citation>
    <scope>NUCLEOTIDE SEQUENCE</scope>
    <source>
        <strain evidence="2">CGMCC 1.16548</strain>
    </source>
</reference>
<proteinExistence type="predicted"/>
<name>A0A8J3GN26_9MICO</name>
<sequence>MNRLAVGLAAVVVAMLTLTGCAPPILDPVPAPVTVELDELAGQTVDVPLDSLLNINVDGFDVTSVTAVIDDPDIAEFVPGSDDGSAQFNPGVRPLAVGQTSVTLTHDEDAFDPVEFVLNVTR</sequence>
<dbReference type="EMBL" id="BNAI01000001">
    <property type="protein sequence ID" value="GHF05712.1"/>
    <property type="molecule type" value="Genomic_DNA"/>
</dbReference>
<feature type="signal peptide" evidence="1">
    <location>
        <begin position="1"/>
        <end position="22"/>
    </location>
</feature>
<dbReference type="RefSeq" id="WP_191281594.1">
    <property type="nucleotide sequence ID" value="NZ_BNAI01000001.1"/>
</dbReference>